<feature type="active site" description="Acyl-ester intermediate" evidence="4">
    <location>
        <position position="190"/>
    </location>
</feature>
<keyword evidence="8" id="KW-1185">Reference proteome</keyword>
<dbReference type="EMBL" id="JQCR01000003">
    <property type="protein sequence ID" value="KGE17892.1"/>
    <property type="molecule type" value="Genomic_DNA"/>
</dbReference>
<evidence type="ECO:0000256" key="4">
    <source>
        <dbReference type="PIRSR" id="PIRSR600997-1"/>
    </source>
</evidence>
<dbReference type="RefSeq" id="WP_036657353.1">
    <property type="nucleotide sequence ID" value="NZ_JQCR01000003.1"/>
</dbReference>
<keyword evidence="3" id="KW-1015">Disulfide bond</keyword>
<dbReference type="PROSITE" id="PS00122">
    <property type="entry name" value="CARBOXYLESTERASE_B_1"/>
    <property type="match status" value="1"/>
</dbReference>
<feature type="domain" description="Carboxylesterase type B" evidence="6">
    <location>
        <begin position="4"/>
        <end position="473"/>
    </location>
</feature>
<dbReference type="Proteomes" id="UP000029734">
    <property type="component" value="Unassembled WGS sequence"/>
</dbReference>
<feature type="active site" description="Charge relay system" evidence="4">
    <location>
        <position position="402"/>
    </location>
</feature>
<gene>
    <name evidence="7" type="ORF">PWYN_25430</name>
</gene>
<protein>
    <recommendedName>
        <fullName evidence="5">Carboxylic ester hydrolase</fullName>
        <ecNumber evidence="5">3.1.1.-</ecNumber>
    </recommendedName>
</protein>
<evidence type="ECO:0000256" key="2">
    <source>
        <dbReference type="ARBA" id="ARBA00022801"/>
    </source>
</evidence>
<dbReference type="STRING" id="268407.PWYN_25430"/>
<dbReference type="EC" id="3.1.1.-" evidence="5"/>
<organism evidence="7 8">
    <name type="scientific">Paenibacillus wynnii</name>
    <dbReference type="NCBI Taxonomy" id="268407"/>
    <lineage>
        <taxon>Bacteria</taxon>
        <taxon>Bacillati</taxon>
        <taxon>Bacillota</taxon>
        <taxon>Bacilli</taxon>
        <taxon>Bacillales</taxon>
        <taxon>Paenibacillaceae</taxon>
        <taxon>Paenibacillus</taxon>
    </lineage>
</organism>
<dbReference type="ESTHER" id="9bacl-a0a098m8n8">
    <property type="family name" value="Carb_B_Bacteria"/>
</dbReference>
<evidence type="ECO:0000256" key="3">
    <source>
        <dbReference type="ARBA" id="ARBA00023157"/>
    </source>
</evidence>
<accession>A0A098M8N8</accession>
<evidence type="ECO:0000259" key="6">
    <source>
        <dbReference type="Pfam" id="PF00135"/>
    </source>
</evidence>
<dbReference type="Pfam" id="PF00135">
    <property type="entry name" value="COesterase"/>
    <property type="match status" value="1"/>
</dbReference>
<comment type="caution">
    <text evidence="7">The sequence shown here is derived from an EMBL/GenBank/DDBJ whole genome shotgun (WGS) entry which is preliminary data.</text>
</comment>
<name>A0A098M8N8_9BACL</name>
<dbReference type="PANTHER" id="PTHR43918:SF4">
    <property type="entry name" value="CARBOXYLIC ESTER HYDROLASE"/>
    <property type="match status" value="1"/>
</dbReference>
<dbReference type="eggNOG" id="COG2272">
    <property type="taxonomic scope" value="Bacteria"/>
</dbReference>
<dbReference type="InterPro" id="IPR002018">
    <property type="entry name" value="CarbesteraseB"/>
</dbReference>
<dbReference type="PRINTS" id="PR00878">
    <property type="entry name" value="CHOLNESTRASE"/>
</dbReference>
<dbReference type="InterPro" id="IPR019826">
    <property type="entry name" value="Carboxylesterase_B_AS"/>
</dbReference>
<dbReference type="InterPro" id="IPR000997">
    <property type="entry name" value="Cholinesterase"/>
</dbReference>
<evidence type="ECO:0000256" key="1">
    <source>
        <dbReference type="ARBA" id="ARBA00005964"/>
    </source>
</evidence>
<dbReference type="InterPro" id="IPR050654">
    <property type="entry name" value="AChE-related_enzymes"/>
</dbReference>
<proteinExistence type="inferred from homology"/>
<reference evidence="7 8" key="2">
    <citation type="submission" date="2014-10" db="EMBL/GenBank/DDBJ databases">
        <title>Comparative genomics of the Paenibacillus odorifer group.</title>
        <authorList>
            <person name="Tsai Y.-C."/>
            <person name="Martin N."/>
            <person name="Korlach J."/>
            <person name="Wiedmann M."/>
        </authorList>
    </citation>
    <scope>NUCLEOTIDE SEQUENCE [LARGE SCALE GENOMIC DNA]</scope>
    <source>
        <strain evidence="7 8">DSM 18334</strain>
    </source>
</reference>
<dbReference type="Gene3D" id="3.40.50.1820">
    <property type="entry name" value="alpha/beta hydrolase"/>
    <property type="match status" value="1"/>
</dbReference>
<feature type="active site" description="Charge relay system" evidence="4">
    <location>
        <position position="312"/>
    </location>
</feature>
<dbReference type="AlphaFoldDB" id="A0A098M8N8"/>
<dbReference type="PROSITE" id="PS00941">
    <property type="entry name" value="CARBOXYLESTERASE_B_2"/>
    <property type="match status" value="1"/>
</dbReference>
<evidence type="ECO:0000313" key="8">
    <source>
        <dbReference type="Proteomes" id="UP000029734"/>
    </source>
</evidence>
<dbReference type="InterPro" id="IPR029058">
    <property type="entry name" value="AB_hydrolase_fold"/>
</dbReference>
<dbReference type="GO" id="GO:0004104">
    <property type="term" value="F:cholinesterase activity"/>
    <property type="evidence" value="ECO:0007669"/>
    <property type="project" value="InterPro"/>
</dbReference>
<evidence type="ECO:0000313" key="7">
    <source>
        <dbReference type="EMBL" id="KGE17892.1"/>
    </source>
</evidence>
<reference evidence="7 8" key="1">
    <citation type="submission" date="2014-08" db="EMBL/GenBank/DDBJ databases">
        <authorList>
            <person name="den Bakker H.C."/>
        </authorList>
    </citation>
    <scope>NUCLEOTIDE SEQUENCE [LARGE SCALE GENOMIC DNA]</scope>
    <source>
        <strain evidence="7 8">DSM 18334</strain>
    </source>
</reference>
<dbReference type="SUPFAM" id="SSF53474">
    <property type="entry name" value="alpha/beta-Hydrolases"/>
    <property type="match status" value="1"/>
</dbReference>
<sequence length="493" mass="53904">MEGPIANTQYGKLKGTQTNGINVWRGIPYAAPPIGALRFHAPQPPKPWSIVREAVEFGPVCYQPADSRGTRFGGTQPVHSEDCLYLNVWSPVAKEEALPVMVWIHGGTFVTGSGSQPMFEGTTLASRGNVIVVSINYRLGPFGFLHLTPWGDGFASNQGLLDQIAALEWVQHNIAAFGGDPERVTVFGESAGSMSIAALLAMPAAKGLFSGAIMQSGTSQTLQSKQAEEITAALLIELGISEKDDVSHLATLSAEKIVEAADRMTMKLSGDSLSMFFQPVIDIDTLPEDPAQAVANGSAKGIPLLIGTNRDEGNLFFREGSGSADFEQSLRALEMLMGVGNLSEIARHYPVSWEGQADILTDLYFWRSSVSFAEAQRTHAPVWMYRFDWSVPGHPLLYKAVHGAEIVFAFNNLSLLRHLGLEVTDSMKQLADIMQGAWIAFAHRKNPGTPEIPWPQYRPGDRATLIFDEHTRIVHDPEREKRKRLIHNMGGSL</sequence>
<dbReference type="PANTHER" id="PTHR43918">
    <property type="entry name" value="ACETYLCHOLINESTERASE"/>
    <property type="match status" value="1"/>
</dbReference>
<dbReference type="InterPro" id="IPR019819">
    <property type="entry name" value="Carboxylesterase_B_CS"/>
</dbReference>
<comment type="similarity">
    <text evidence="1 5">Belongs to the type-B carboxylesterase/lipase family.</text>
</comment>
<keyword evidence="2 5" id="KW-0378">Hydrolase</keyword>
<evidence type="ECO:0000256" key="5">
    <source>
        <dbReference type="RuleBase" id="RU361235"/>
    </source>
</evidence>
<dbReference type="OrthoDB" id="9775851at2"/>